<organism evidence="2 3">
    <name type="scientific">Streptomyces spororaveus</name>
    <dbReference type="NCBI Taxonomy" id="284039"/>
    <lineage>
        <taxon>Bacteria</taxon>
        <taxon>Bacillati</taxon>
        <taxon>Actinomycetota</taxon>
        <taxon>Actinomycetes</taxon>
        <taxon>Kitasatosporales</taxon>
        <taxon>Streptomycetaceae</taxon>
        <taxon>Streptomyces</taxon>
    </lineage>
</organism>
<dbReference type="EMBL" id="BNED01000005">
    <property type="protein sequence ID" value="GHI75378.1"/>
    <property type="molecule type" value="Genomic_DNA"/>
</dbReference>
<proteinExistence type="predicted"/>
<comment type="caution">
    <text evidence="2">The sequence shown here is derived from an EMBL/GenBank/DDBJ whole genome shotgun (WGS) entry which is preliminary data.</text>
</comment>
<sequence length="140" mass="15105">MVQHERGYAGEREHGGARYQPAAAARLAARRLGAVVVTLLAVLLLLPVLLLAVLLLRCVRGLLPVPVVLPVRLLGAAGLRLLSVRLAVLVAVGRLRDPSFRPVRLVLLPVGCVRHVRWLSGCCCPRGAGWSDCWVLPFEG</sequence>
<evidence type="ECO:0000256" key="1">
    <source>
        <dbReference type="SAM" id="Phobius"/>
    </source>
</evidence>
<keyword evidence="3" id="KW-1185">Reference proteome</keyword>
<keyword evidence="1" id="KW-1133">Transmembrane helix</keyword>
<evidence type="ECO:0000313" key="2">
    <source>
        <dbReference type="EMBL" id="GHI75378.1"/>
    </source>
</evidence>
<keyword evidence="1" id="KW-0472">Membrane</keyword>
<gene>
    <name evidence="2" type="ORF">Sspor_09390</name>
</gene>
<accession>A0ABQ3T4R0</accession>
<dbReference type="Proteomes" id="UP000608522">
    <property type="component" value="Unassembled WGS sequence"/>
</dbReference>
<keyword evidence="1" id="KW-0812">Transmembrane</keyword>
<name>A0ABQ3T4R0_9ACTN</name>
<reference evidence="3" key="1">
    <citation type="submission" date="2023-07" db="EMBL/GenBank/DDBJ databases">
        <title>Whole genome shotgun sequence of Streptomyces spororaveus NBRC 15456.</title>
        <authorList>
            <person name="Komaki H."/>
            <person name="Tamura T."/>
        </authorList>
    </citation>
    <scope>NUCLEOTIDE SEQUENCE [LARGE SCALE GENOMIC DNA]</scope>
    <source>
        <strain evidence="3">NBRC 15456</strain>
    </source>
</reference>
<protein>
    <submittedName>
        <fullName evidence="2">Uncharacterized protein</fullName>
    </submittedName>
</protein>
<evidence type="ECO:0000313" key="3">
    <source>
        <dbReference type="Proteomes" id="UP000608522"/>
    </source>
</evidence>
<feature type="transmembrane region" description="Helical" evidence="1">
    <location>
        <begin position="32"/>
        <end position="56"/>
    </location>
</feature>